<dbReference type="RefSeq" id="WP_017020734.1">
    <property type="nucleotide sequence ID" value="NZ_AJYJ02000132.1"/>
</dbReference>
<evidence type="ECO:0000313" key="1">
    <source>
        <dbReference type="EMBL" id="OEF10372.1"/>
    </source>
</evidence>
<evidence type="ECO:0008006" key="3">
    <source>
        <dbReference type="Google" id="ProtNLM"/>
    </source>
</evidence>
<sequence length="206" mass="23868">MSSIHYVEAVALKNNINLSLSFIRNPCVNFFDEKFRTHLRVIFLDLNNLLECKKGWSAYFKGSEDIQEKSKSMGRKQADIKRFRNHFSGHYDTNLLEKVLKQHEESFCKGVSEESQTISVAFRMMQMSINATEGDFKARFGRECDLFNPEHHDILRVYLIEVAGEAIDICNCVISHPSTSNEIKDIRVAFAETITKYNKEMQDENL</sequence>
<comment type="caution">
    <text evidence="1">The sequence shown here is derived from an EMBL/GenBank/DDBJ whole genome shotgun (WGS) entry which is preliminary data.</text>
</comment>
<name>A0ABX3AS68_ALILO</name>
<dbReference type="Proteomes" id="UP000095059">
    <property type="component" value="Unassembled WGS sequence"/>
</dbReference>
<proteinExistence type="predicted"/>
<dbReference type="EMBL" id="AJYJ02000132">
    <property type="protein sequence ID" value="OEF10372.1"/>
    <property type="molecule type" value="Genomic_DNA"/>
</dbReference>
<keyword evidence="2" id="KW-1185">Reference proteome</keyword>
<evidence type="ECO:0000313" key="2">
    <source>
        <dbReference type="Proteomes" id="UP000095059"/>
    </source>
</evidence>
<protein>
    <recommendedName>
        <fullName evidence="3">HEPN AbiU2-like domain-containing protein</fullName>
    </recommendedName>
</protein>
<gene>
    <name evidence="1" type="ORF">A1Q5_13305</name>
</gene>
<accession>A0ABX3AS68</accession>
<organism evidence="1 2">
    <name type="scientific">Aliivibrio logei 5S-186</name>
    <dbReference type="NCBI Taxonomy" id="626086"/>
    <lineage>
        <taxon>Bacteria</taxon>
        <taxon>Pseudomonadati</taxon>
        <taxon>Pseudomonadota</taxon>
        <taxon>Gammaproteobacteria</taxon>
        <taxon>Vibrionales</taxon>
        <taxon>Vibrionaceae</taxon>
        <taxon>Aliivibrio</taxon>
    </lineage>
</organism>
<reference evidence="1 2" key="1">
    <citation type="journal article" date="2012" name="Science">
        <title>Ecological populations of bacteria act as socially cohesive units of antibiotic production and resistance.</title>
        <authorList>
            <person name="Cordero O.X."/>
            <person name="Wildschutte H."/>
            <person name="Kirkup B."/>
            <person name="Proehl S."/>
            <person name="Ngo L."/>
            <person name="Hussain F."/>
            <person name="Le Roux F."/>
            <person name="Mincer T."/>
            <person name="Polz M.F."/>
        </authorList>
    </citation>
    <scope>NUCLEOTIDE SEQUENCE [LARGE SCALE GENOMIC DNA]</scope>
    <source>
        <strain evidence="1 2">5S-186</strain>
    </source>
</reference>